<organism evidence="1 2">
    <name type="scientific">Paramuricea clavata</name>
    <name type="common">Red gorgonian</name>
    <name type="synonym">Violescent sea-whip</name>
    <dbReference type="NCBI Taxonomy" id="317549"/>
    <lineage>
        <taxon>Eukaryota</taxon>
        <taxon>Metazoa</taxon>
        <taxon>Cnidaria</taxon>
        <taxon>Anthozoa</taxon>
        <taxon>Octocorallia</taxon>
        <taxon>Malacalcyonacea</taxon>
        <taxon>Plexauridae</taxon>
        <taxon>Paramuricea</taxon>
    </lineage>
</organism>
<protein>
    <submittedName>
        <fullName evidence="1">Uncharacterized protein</fullName>
    </submittedName>
</protein>
<accession>A0A7D9M276</accession>
<dbReference type="Proteomes" id="UP001152795">
    <property type="component" value="Unassembled WGS sequence"/>
</dbReference>
<keyword evidence="2" id="KW-1185">Reference proteome</keyword>
<dbReference type="PANTHER" id="PTHR31511:SF12">
    <property type="entry name" value="RHO TERMINATION FACTOR N-TERMINAL DOMAIN-CONTAINING PROTEIN"/>
    <property type="match status" value="1"/>
</dbReference>
<sequence length="178" mass="20145">MKETGEQPPVVRVEEHEIDPFGTDLQMPGYRKIETAANGAAVTYSIVPQHMDPLDQLTSSRQVVRSILVNELRKLVGIKYTETLKVRMSKEVGDGKTSKDSVYFKSKTRTVMNHEDIEKTAAFNQQTILNRIESFQNLGSNWVIMNIESNYINIAMYKPLAGSSYMELPKDISNQSVD</sequence>
<reference evidence="1" key="1">
    <citation type="submission" date="2020-04" db="EMBL/GenBank/DDBJ databases">
        <authorList>
            <person name="Alioto T."/>
            <person name="Alioto T."/>
            <person name="Gomez Garrido J."/>
        </authorList>
    </citation>
    <scope>NUCLEOTIDE SEQUENCE</scope>
    <source>
        <strain evidence="1">A484AB</strain>
    </source>
</reference>
<dbReference type="AlphaFoldDB" id="A0A7D9M276"/>
<dbReference type="EMBL" id="CACRXK020027240">
    <property type="protein sequence ID" value="CAB4040781.1"/>
    <property type="molecule type" value="Genomic_DNA"/>
</dbReference>
<evidence type="ECO:0000313" key="1">
    <source>
        <dbReference type="EMBL" id="CAB4040781.1"/>
    </source>
</evidence>
<name>A0A7D9M276_PARCT</name>
<evidence type="ECO:0000313" key="2">
    <source>
        <dbReference type="Proteomes" id="UP001152795"/>
    </source>
</evidence>
<proteinExistence type="predicted"/>
<dbReference type="OrthoDB" id="6696428at2759"/>
<comment type="caution">
    <text evidence="1">The sequence shown here is derived from an EMBL/GenBank/DDBJ whole genome shotgun (WGS) entry which is preliminary data.</text>
</comment>
<dbReference type="PANTHER" id="PTHR31511">
    <property type="entry name" value="PROTEIN CBG23764"/>
    <property type="match status" value="1"/>
</dbReference>
<gene>
    <name evidence="1" type="ORF">PACLA_8A008964</name>
</gene>